<dbReference type="Proteomes" id="UP000828048">
    <property type="component" value="Chromosome 12"/>
</dbReference>
<gene>
    <name evidence="1" type="ORF">Vadar_015965</name>
</gene>
<reference evidence="1 2" key="1">
    <citation type="journal article" date="2021" name="Hortic Res">
        <title>High-quality reference genome and annotation aids understanding of berry development for evergreen blueberry (Vaccinium darrowii).</title>
        <authorList>
            <person name="Yu J."/>
            <person name="Hulse-Kemp A.M."/>
            <person name="Babiker E."/>
            <person name="Staton M."/>
        </authorList>
    </citation>
    <scope>NUCLEOTIDE SEQUENCE [LARGE SCALE GENOMIC DNA]</scope>
    <source>
        <strain evidence="2">cv. NJ 8807/NJ 8810</strain>
        <tissue evidence="1">Young leaf</tissue>
    </source>
</reference>
<sequence length="303" mass="33665">MRQIASCLGEYAIQVSDQASCSTSSTHSWISPNQTPSILTSVASLHKTTLSNQKHLLITATWTKTHTAQGLTISFGPNPSPISFKLNTGSTLFRKKKKGTKLLEFETSKIELSWDLSGAKYNAGRPEPIDGFHVSILVDSELALVLGNEVSVSKNLQPGTHVAKSHLVSRREYFSGNTLYTTKARFCEGGILHDVLIHCDGETEGLKCPVLSVCIDKKTVVKVKRLQWNFRGNQTVFLDGLLVDMMWDVHDWFFGGSGPGLGVFMFRRRSGTESRLWLEEKGGKKEMQEKSEFSLVIYACMND</sequence>
<accession>A0ACB7ZBF2</accession>
<keyword evidence="2" id="KW-1185">Reference proteome</keyword>
<evidence type="ECO:0000313" key="2">
    <source>
        <dbReference type="Proteomes" id="UP000828048"/>
    </source>
</evidence>
<protein>
    <submittedName>
        <fullName evidence="1">Uncharacterized protein</fullName>
    </submittedName>
</protein>
<proteinExistence type="predicted"/>
<dbReference type="EMBL" id="CM037162">
    <property type="protein sequence ID" value="KAH7863304.1"/>
    <property type="molecule type" value="Genomic_DNA"/>
</dbReference>
<evidence type="ECO:0000313" key="1">
    <source>
        <dbReference type="EMBL" id="KAH7863304.1"/>
    </source>
</evidence>
<organism evidence="1 2">
    <name type="scientific">Vaccinium darrowii</name>
    <dbReference type="NCBI Taxonomy" id="229202"/>
    <lineage>
        <taxon>Eukaryota</taxon>
        <taxon>Viridiplantae</taxon>
        <taxon>Streptophyta</taxon>
        <taxon>Embryophyta</taxon>
        <taxon>Tracheophyta</taxon>
        <taxon>Spermatophyta</taxon>
        <taxon>Magnoliopsida</taxon>
        <taxon>eudicotyledons</taxon>
        <taxon>Gunneridae</taxon>
        <taxon>Pentapetalae</taxon>
        <taxon>asterids</taxon>
        <taxon>Ericales</taxon>
        <taxon>Ericaceae</taxon>
        <taxon>Vaccinioideae</taxon>
        <taxon>Vaccinieae</taxon>
        <taxon>Vaccinium</taxon>
    </lineage>
</organism>
<comment type="caution">
    <text evidence="1">The sequence shown here is derived from an EMBL/GenBank/DDBJ whole genome shotgun (WGS) entry which is preliminary data.</text>
</comment>
<name>A0ACB7ZBF2_9ERIC</name>